<dbReference type="Proteomes" id="UP000663929">
    <property type="component" value="Chromosome"/>
</dbReference>
<name>A0A8A4THY1_SULCO</name>
<dbReference type="Gene3D" id="2.120.10.30">
    <property type="entry name" value="TolB, C-terminal domain"/>
    <property type="match status" value="1"/>
</dbReference>
<organism evidence="1 2">
    <name type="scientific">Sulfidibacter corallicola</name>
    <dbReference type="NCBI Taxonomy" id="2818388"/>
    <lineage>
        <taxon>Bacteria</taxon>
        <taxon>Pseudomonadati</taxon>
        <taxon>Acidobacteriota</taxon>
        <taxon>Holophagae</taxon>
        <taxon>Acanthopleuribacterales</taxon>
        <taxon>Acanthopleuribacteraceae</taxon>
        <taxon>Sulfidibacter</taxon>
    </lineage>
</organism>
<reference evidence="1" key="1">
    <citation type="submission" date="2021-03" db="EMBL/GenBank/DDBJ databases">
        <title>Acanthopleuribacteraceae sp. M133.</title>
        <authorList>
            <person name="Wang G."/>
        </authorList>
    </citation>
    <scope>NUCLEOTIDE SEQUENCE</scope>
    <source>
        <strain evidence="1">M133</strain>
    </source>
</reference>
<sequence>MSSLMLLAFMTESYKTSDLVTVKTFEPAQGDVFLADPHFFDFSDDGRLYILERNEPRVHHWAADGTYKGHFAKEGNGPGELYSPRMIHVSKDKVWVWNRNNKFSVFRLDGTWIRDFRGPNAQIRRFAVLDDNLLLIAYQTQQASGDTYVFFELINGKGKRQKTLKKIKNEMFLRPVQDEDGGRIKAYGPELDITTNAKGETWFGFSQERKLYRIDNKGEIVETREVTFKTGPITDIERHDFESISFPGPNGKVFTLKDMPNLTISYDFDKSYYTHLFLKDGTLATVLTPASGNDQHKGYFIGSYYLYDWASGEVKGRGNYRMPEDALVLIANGRALKLTTDESGDYVIEEIVLKGM</sequence>
<evidence type="ECO:0000313" key="2">
    <source>
        <dbReference type="Proteomes" id="UP000663929"/>
    </source>
</evidence>
<dbReference type="Pfam" id="PF17170">
    <property type="entry name" value="DUF5128"/>
    <property type="match status" value="1"/>
</dbReference>
<dbReference type="SUPFAM" id="SSF101898">
    <property type="entry name" value="NHL repeat"/>
    <property type="match status" value="1"/>
</dbReference>
<gene>
    <name evidence="1" type="ORF">J3U87_22590</name>
</gene>
<keyword evidence="2" id="KW-1185">Reference proteome</keyword>
<dbReference type="RefSeq" id="WP_237378032.1">
    <property type="nucleotide sequence ID" value="NZ_CP071793.1"/>
</dbReference>
<evidence type="ECO:0008006" key="3">
    <source>
        <dbReference type="Google" id="ProtNLM"/>
    </source>
</evidence>
<dbReference type="InterPro" id="IPR011042">
    <property type="entry name" value="6-blade_b-propeller_TolB-like"/>
</dbReference>
<evidence type="ECO:0000313" key="1">
    <source>
        <dbReference type="EMBL" id="QTD48378.1"/>
    </source>
</evidence>
<proteinExistence type="predicted"/>
<accession>A0A8A4THY1</accession>
<dbReference type="KEGG" id="scor:J3U87_22590"/>
<protein>
    <recommendedName>
        <fullName evidence="3">6-bladed beta-propeller</fullName>
    </recommendedName>
</protein>
<dbReference type="AlphaFoldDB" id="A0A8A4THY1"/>
<dbReference type="EMBL" id="CP071793">
    <property type="protein sequence ID" value="QTD48378.1"/>
    <property type="molecule type" value="Genomic_DNA"/>
</dbReference>